<keyword evidence="3 6" id="KW-0812">Transmembrane</keyword>
<evidence type="ECO:0000256" key="2">
    <source>
        <dbReference type="ARBA" id="ARBA00022475"/>
    </source>
</evidence>
<keyword evidence="5 6" id="KW-0472">Membrane</keyword>
<comment type="subcellular location">
    <subcellularLocation>
        <location evidence="1">Cell membrane</location>
        <topology evidence="1">Multi-pass membrane protein</topology>
    </subcellularLocation>
</comment>
<evidence type="ECO:0000256" key="4">
    <source>
        <dbReference type="ARBA" id="ARBA00022989"/>
    </source>
</evidence>
<proteinExistence type="predicted"/>
<feature type="transmembrane region" description="Helical" evidence="6">
    <location>
        <begin position="312"/>
        <end position="335"/>
    </location>
</feature>
<dbReference type="RefSeq" id="WP_091554629.1">
    <property type="nucleotide sequence ID" value="NZ_BNAC01000002.1"/>
</dbReference>
<keyword evidence="2" id="KW-1003">Cell membrane</keyword>
<feature type="transmembrane region" description="Helical" evidence="6">
    <location>
        <begin position="46"/>
        <end position="66"/>
    </location>
</feature>
<feature type="transmembrane region" description="Helical" evidence="6">
    <location>
        <begin position="105"/>
        <end position="124"/>
    </location>
</feature>
<reference evidence="9" key="1">
    <citation type="submission" date="2016-10" db="EMBL/GenBank/DDBJ databases">
        <authorList>
            <person name="Varghese N."/>
            <person name="Submissions S."/>
        </authorList>
    </citation>
    <scope>NUCLEOTIDE SEQUENCE [LARGE SCALE GENOMIC DNA]</scope>
    <source>
        <strain evidence="9">DSM 45962</strain>
    </source>
</reference>
<keyword evidence="9" id="KW-1185">Reference proteome</keyword>
<dbReference type="EMBL" id="FOMD01000001">
    <property type="protein sequence ID" value="SFC31500.1"/>
    <property type="molecule type" value="Genomic_DNA"/>
</dbReference>
<feature type="domain" description="Major facilitator superfamily (MFS) profile" evidence="7">
    <location>
        <begin position="12"/>
        <end position="398"/>
    </location>
</feature>
<name>A0A1I1IE53_9ACTN</name>
<protein>
    <submittedName>
        <fullName evidence="8">Predicted arabinose efflux permease, MFS family</fullName>
    </submittedName>
</protein>
<dbReference type="InterPro" id="IPR036259">
    <property type="entry name" value="MFS_trans_sf"/>
</dbReference>
<feature type="transmembrane region" description="Helical" evidence="6">
    <location>
        <begin position="375"/>
        <end position="394"/>
    </location>
</feature>
<dbReference type="Proteomes" id="UP000199022">
    <property type="component" value="Unassembled WGS sequence"/>
</dbReference>
<feature type="transmembrane region" description="Helical" evidence="6">
    <location>
        <begin position="78"/>
        <end position="99"/>
    </location>
</feature>
<dbReference type="GO" id="GO:0022857">
    <property type="term" value="F:transmembrane transporter activity"/>
    <property type="evidence" value="ECO:0007669"/>
    <property type="project" value="InterPro"/>
</dbReference>
<dbReference type="PANTHER" id="PTHR23513:SF6">
    <property type="entry name" value="MAJOR FACILITATOR SUPERFAMILY ASSOCIATED DOMAIN-CONTAINING PROTEIN"/>
    <property type="match status" value="1"/>
</dbReference>
<evidence type="ECO:0000256" key="3">
    <source>
        <dbReference type="ARBA" id="ARBA00022692"/>
    </source>
</evidence>
<feature type="transmembrane region" description="Helical" evidence="6">
    <location>
        <begin position="347"/>
        <end position="369"/>
    </location>
</feature>
<sequence length="413" mass="42406">MPGYRSLARNRDFTVLWVGETISTLGSRMSLFVFPLLTYSLTGSAVLAATVEAAYLVGTVAALLPAGVLADRLHRRRLMLGASATGAVSYASLAVAGAAGHLTPVHLAAVALVVGVASGVFGPAQVSAIRSVVSTEDLPTALSQNEAREHLAGLLGGPLGGVLFAVTRWLPFAVNALTFAVSCLTLSRIRTDLSAPAHPGPRPRMVAELGEGLRFVLARPFFRVLLSWSALVNLVLNALLFVVVLRLVDEGAHPAEIGLVNAAAGVGGVLGAVAAPWLIARVATGRLTVALAWTAGLPLVPLAFWAHPAVAAAALFTVLLLLPASNAGIAAYRIAVTPASLQGRVDASSTFLSMAVMPLAPLLGGLALAHLGGRAATVVLLVALLGTAMVVTLSREVRSVPVPRLWPAAAAQH</sequence>
<feature type="transmembrane region" description="Helical" evidence="6">
    <location>
        <begin position="12"/>
        <end position="34"/>
    </location>
</feature>
<keyword evidence="4 6" id="KW-1133">Transmembrane helix</keyword>
<gene>
    <name evidence="8" type="ORF">SAMN05661030_0643</name>
</gene>
<dbReference type="Pfam" id="PF07690">
    <property type="entry name" value="MFS_1"/>
    <property type="match status" value="1"/>
</dbReference>
<dbReference type="InterPro" id="IPR011701">
    <property type="entry name" value="MFS"/>
</dbReference>
<dbReference type="GO" id="GO:0005886">
    <property type="term" value="C:plasma membrane"/>
    <property type="evidence" value="ECO:0007669"/>
    <property type="project" value="UniProtKB-SubCell"/>
</dbReference>
<organism evidence="8 9">
    <name type="scientific">Klenkia taihuensis</name>
    <dbReference type="NCBI Taxonomy" id="1225127"/>
    <lineage>
        <taxon>Bacteria</taxon>
        <taxon>Bacillati</taxon>
        <taxon>Actinomycetota</taxon>
        <taxon>Actinomycetes</taxon>
        <taxon>Geodermatophilales</taxon>
        <taxon>Geodermatophilaceae</taxon>
        <taxon>Klenkia</taxon>
    </lineage>
</organism>
<feature type="transmembrane region" description="Helical" evidence="6">
    <location>
        <begin position="257"/>
        <end position="280"/>
    </location>
</feature>
<evidence type="ECO:0000313" key="8">
    <source>
        <dbReference type="EMBL" id="SFC31500.1"/>
    </source>
</evidence>
<dbReference type="STRING" id="1225127.SAMN05661030_0643"/>
<dbReference type="PROSITE" id="PS50850">
    <property type="entry name" value="MFS"/>
    <property type="match status" value="1"/>
</dbReference>
<dbReference type="CDD" id="cd06173">
    <property type="entry name" value="MFS_MefA_like"/>
    <property type="match status" value="1"/>
</dbReference>
<dbReference type="PANTHER" id="PTHR23513">
    <property type="entry name" value="INTEGRAL MEMBRANE EFFLUX PROTEIN-RELATED"/>
    <property type="match status" value="1"/>
</dbReference>
<evidence type="ECO:0000256" key="5">
    <source>
        <dbReference type="ARBA" id="ARBA00023136"/>
    </source>
</evidence>
<evidence type="ECO:0000256" key="1">
    <source>
        <dbReference type="ARBA" id="ARBA00004651"/>
    </source>
</evidence>
<feature type="transmembrane region" description="Helical" evidence="6">
    <location>
        <begin position="224"/>
        <end position="245"/>
    </location>
</feature>
<dbReference type="Gene3D" id="1.20.1250.20">
    <property type="entry name" value="MFS general substrate transporter like domains"/>
    <property type="match status" value="1"/>
</dbReference>
<evidence type="ECO:0000313" key="9">
    <source>
        <dbReference type="Proteomes" id="UP000199022"/>
    </source>
</evidence>
<feature type="transmembrane region" description="Helical" evidence="6">
    <location>
        <begin position="287"/>
        <end position="306"/>
    </location>
</feature>
<evidence type="ECO:0000259" key="7">
    <source>
        <dbReference type="PROSITE" id="PS50850"/>
    </source>
</evidence>
<dbReference type="AlphaFoldDB" id="A0A1I1IE53"/>
<dbReference type="SUPFAM" id="SSF103473">
    <property type="entry name" value="MFS general substrate transporter"/>
    <property type="match status" value="1"/>
</dbReference>
<evidence type="ECO:0000256" key="6">
    <source>
        <dbReference type="SAM" id="Phobius"/>
    </source>
</evidence>
<accession>A0A1I1IE53</accession>
<dbReference type="OrthoDB" id="9815525at2"/>
<dbReference type="InterPro" id="IPR020846">
    <property type="entry name" value="MFS_dom"/>
</dbReference>